<dbReference type="InterPro" id="IPR027417">
    <property type="entry name" value="P-loop_NTPase"/>
</dbReference>
<name>A0A1S2DSH3_AGRVI</name>
<dbReference type="EMBL" id="WPHM01000018">
    <property type="protein sequence ID" value="MUZ60533.1"/>
    <property type="molecule type" value="Genomic_DNA"/>
</dbReference>
<dbReference type="EMBL" id="MBEV02000017">
    <property type="protein sequence ID" value="MUP07588.1"/>
    <property type="molecule type" value="Genomic_DNA"/>
</dbReference>
<dbReference type="RefSeq" id="WP_070149870.1">
    <property type="nucleotide sequence ID" value="NZ_AP023271.1"/>
</dbReference>
<accession>A0A1S2DSH3</accession>
<dbReference type="Pfam" id="PF00005">
    <property type="entry name" value="ABC_tran"/>
    <property type="match status" value="1"/>
</dbReference>
<dbReference type="InterPro" id="IPR015854">
    <property type="entry name" value="ABC_transpr_LolD-like"/>
</dbReference>
<organism evidence="6 9">
    <name type="scientific">Agrobacterium vitis</name>
    <name type="common">Rhizobium vitis</name>
    <dbReference type="NCBI Taxonomy" id="373"/>
    <lineage>
        <taxon>Bacteria</taxon>
        <taxon>Pseudomonadati</taxon>
        <taxon>Pseudomonadota</taxon>
        <taxon>Alphaproteobacteria</taxon>
        <taxon>Hyphomicrobiales</taxon>
        <taxon>Rhizobiaceae</taxon>
        <taxon>Rhizobium/Agrobacterium group</taxon>
        <taxon>Agrobacterium</taxon>
    </lineage>
</organism>
<dbReference type="Proteomes" id="UP000440716">
    <property type="component" value="Unassembled WGS sequence"/>
</dbReference>
<protein>
    <submittedName>
        <fullName evidence="6">ATP-binding cassette domain-containing protein</fullName>
    </submittedName>
</protein>
<dbReference type="OrthoDB" id="8350528at2"/>
<evidence type="ECO:0000256" key="1">
    <source>
        <dbReference type="ARBA" id="ARBA00022741"/>
    </source>
</evidence>
<gene>
    <name evidence="4" type="ORF">BBI04_022610</name>
    <name evidence="6" type="ORF">GOZ88_23655</name>
    <name evidence="5" type="ORF">GOZ95_24195</name>
</gene>
<evidence type="ECO:0000259" key="3">
    <source>
        <dbReference type="PROSITE" id="PS50893"/>
    </source>
</evidence>
<evidence type="ECO:0000313" key="8">
    <source>
        <dbReference type="Proteomes" id="UP000436692"/>
    </source>
</evidence>
<comment type="caution">
    <text evidence="6">The sequence shown here is derived from an EMBL/GenBank/DDBJ whole genome shotgun (WGS) entry which is preliminary data.</text>
</comment>
<dbReference type="GO" id="GO:0022857">
    <property type="term" value="F:transmembrane transporter activity"/>
    <property type="evidence" value="ECO:0007669"/>
    <property type="project" value="TreeGrafter"/>
</dbReference>
<evidence type="ECO:0000313" key="9">
    <source>
        <dbReference type="Proteomes" id="UP000440716"/>
    </source>
</evidence>
<keyword evidence="2 6" id="KW-0067">ATP-binding</keyword>
<dbReference type="PANTHER" id="PTHR24220">
    <property type="entry name" value="IMPORT ATP-BINDING PROTEIN"/>
    <property type="match status" value="1"/>
</dbReference>
<dbReference type="InterPro" id="IPR003439">
    <property type="entry name" value="ABC_transporter-like_ATP-bd"/>
</dbReference>
<reference evidence="4 7" key="1">
    <citation type="submission" date="2019-11" db="EMBL/GenBank/DDBJ databases">
        <title>Whole-genome sequencing of Allorhizobium vitis.</title>
        <authorList>
            <person name="Gan H.M."/>
            <person name="Savka M.A."/>
        </authorList>
    </citation>
    <scope>NUCLEOTIDE SEQUENCE [LARGE SCALE GENOMIC DNA]</scope>
    <source>
        <strain evidence="4 7">AB4</strain>
    </source>
</reference>
<evidence type="ECO:0000313" key="6">
    <source>
        <dbReference type="EMBL" id="MVA59106.1"/>
    </source>
</evidence>
<evidence type="ECO:0000313" key="4">
    <source>
        <dbReference type="EMBL" id="MUP07588.1"/>
    </source>
</evidence>
<sequence>MDILRVENLEKDYEARAVGPVSFRLRAGEIGLIVGGSGSGKSTVLDVLYGTKRASRGSAFLCVGDGQRDLFDISVAELVSIRSVAIGYCTQFLPAIPGKLAADLANEAACAETSSADITELLDRLALPQRLWTLPVSSWSGGEKQRLNIALAALRKPKLILLDEPFSALDEALHPVVWSVLSALADGGSAILLGVHKASSSTAGAETLVVLD</sequence>
<proteinExistence type="predicted"/>
<dbReference type="EMBL" id="WPHU01000012">
    <property type="protein sequence ID" value="MVA59106.1"/>
    <property type="molecule type" value="Genomic_DNA"/>
</dbReference>
<evidence type="ECO:0000256" key="2">
    <source>
        <dbReference type="ARBA" id="ARBA00022840"/>
    </source>
</evidence>
<dbReference type="SMART" id="SM00382">
    <property type="entry name" value="AAA"/>
    <property type="match status" value="1"/>
</dbReference>
<dbReference type="SUPFAM" id="SSF52540">
    <property type="entry name" value="P-loop containing nucleoside triphosphate hydrolases"/>
    <property type="match status" value="1"/>
</dbReference>
<dbReference type="Proteomes" id="UP000436692">
    <property type="component" value="Unassembled WGS sequence"/>
</dbReference>
<reference evidence="8 9" key="2">
    <citation type="submission" date="2019-12" db="EMBL/GenBank/DDBJ databases">
        <title>Whole-genome sequencing of Allorhizobium vitis.</title>
        <authorList>
            <person name="Gan H.M."/>
            <person name="Szegedi E."/>
            <person name="Burr T."/>
            <person name="Savka M.A."/>
        </authorList>
    </citation>
    <scope>NUCLEOTIDE SEQUENCE [LARGE SCALE GENOMIC DNA]</scope>
    <source>
        <strain evidence="6 9">CG415</strain>
        <strain evidence="5 8">CG989</strain>
    </source>
</reference>
<evidence type="ECO:0000313" key="7">
    <source>
        <dbReference type="Proteomes" id="UP000175993"/>
    </source>
</evidence>
<dbReference type="Gene3D" id="3.40.50.300">
    <property type="entry name" value="P-loop containing nucleotide triphosphate hydrolases"/>
    <property type="match status" value="1"/>
</dbReference>
<dbReference type="GO" id="GO:0016887">
    <property type="term" value="F:ATP hydrolysis activity"/>
    <property type="evidence" value="ECO:0007669"/>
    <property type="project" value="InterPro"/>
</dbReference>
<dbReference type="AlphaFoldDB" id="A0A1S2DSH3"/>
<keyword evidence="1" id="KW-0547">Nucleotide-binding</keyword>
<evidence type="ECO:0000313" key="5">
    <source>
        <dbReference type="EMBL" id="MUZ60533.1"/>
    </source>
</evidence>
<dbReference type="InterPro" id="IPR003593">
    <property type="entry name" value="AAA+_ATPase"/>
</dbReference>
<feature type="domain" description="ABC transporter" evidence="3">
    <location>
        <begin position="4"/>
        <end position="212"/>
    </location>
</feature>
<dbReference type="Proteomes" id="UP000175993">
    <property type="component" value="Unassembled WGS sequence"/>
</dbReference>
<dbReference type="GO" id="GO:0005524">
    <property type="term" value="F:ATP binding"/>
    <property type="evidence" value="ECO:0007669"/>
    <property type="project" value="UniProtKB-KW"/>
</dbReference>
<dbReference type="GO" id="GO:0005886">
    <property type="term" value="C:plasma membrane"/>
    <property type="evidence" value="ECO:0007669"/>
    <property type="project" value="TreeGrafter"/>
</dbReference>
<dbReference type="PROSITE" id="PS50893">
    <property type="entry name" value="ABC_TRANSPORTER_2"/>
    <property type="match status" value="1"/>
</dbReference>